<feature type="transmembrane region" description="Helical" evidence="2">
    <location>
        <begin position="60"/>
        <end position="82"/>
    </location>
</feature>
<feature type="domain" description="DUF7789" evidence="3">
    <location>
        <begin position="197"/>
        <end position="320"/>
    </location>
</feature>
<dbReference type="Proteomes" id="UP000603453">
    <property type="component" value="Unassembled WGS sequence"/>
</dbReference>
<feature type="transmembrane region" description="Helical" evidence="2">
    <location>
        <begin position="196"/>
        <end position="217"/>
    </location>
</feature>
<evidence type="ECO:0000256" key="1">
    <source>
        <dbReference type="SAM" id="MobiDB-lite"/>
    </source>
</evidence>
<keyword evidence="2" id="KW-0812">Transmembrane</keyword>
<dbReference type="EMBL" id="JAEPRD010000008">
    <property type="protein sequence ID" value="KAG2211718.1"/>
    <property type="molecule type" value="Genomic_DNA"/>
</dbReference>
<keyword evidence="2" id="KW-0472">Membrane</keyword>
<feature type="transmembrane region" description="Helical" evidence="2">
    <location>
        <begin position="155"/>
        <end position="175"/>
    </location>
</feature>
<feature type="transmembrane region" description="Helical" evidence="2">
    <location>
        <begin position="262"/>
        <end position="281"/>
    </location>
</feature>
<dbReference type="PANTHER" id="PTHR34391">
    <property type="entry name" value="UPF0658 GOLGI APPARATUS MEMBRANE PROTEIN C1952.10C-RELATED"/>
    <property type="match status" value="1"/>
</dbReference>
<accession>A0A8H7VCQ7</accession>
<feature type="region of interest" description="Disordered" evidence="1">
    <location>
        <begin position="379"/>
        <end position="400"/>
    </location>
</feature>
<feature type="transmembrane region" description="Helical" evidence="2">
    <location>
        <begin position="237"/>
        <end position="255"/>
    </location>
</feature>
<dbReference type="InterPro" id="IPR056691">
    <property type="entry name" value="DUF7789"/>
</dbReference>
<protein>
    <recommendedName>
        <fullName evidence="3">DUF7789 domain-containing protein</fullName>
    </recommendedName>
</protein>
<comment type="caution">
    <text evidence="4">The sequence shown here is derived from an EMBL/GenBank/DDBJ whole genome shotgun (WGS) entry which is preliminary data.</text>
</comment>
<dbReference type="InterPro" id="IPR040410">
    <property type="entry name" value="UPF0658_Golgi"/>
</dbReference>
<feature type="transmembrane region" description="Helical" evidence="2">
    <location>
        <begin position="301"/>
        <end position="324"/>
    </location>
</feature>
<dbReference type="OrthoDB" id="2448307at2759"/>
<evidence type="ECO:0000313" key="4">
    <source>
        <dbReference type="EMBL" id="KAG2211718.1"/>
    </source>
</evidence>
<feature type="transmembrane region" description="Helical" evidence="2">
    <location>
        <begin position="89"/>
        <end position="106"/>
    </location>
</feature>
<name>A0A8H7VCQ7_9FUNG</name>
<reference evidence="4" key="1">
    <citation type="submission" date="2020-12" db="EMBL/GenBank/DDBJ databases">
        <title>Metabolic potential, ecology and presence of endohyphal bacteria is reflected in genomic diversity of Mucoromycotina.</title>
        <authorList>
            <person name="Muszewska A."/>
            <person name="Okrasinska A."/>
            <person name="Steczkiewicz K."/>
            <person name="Drgas O."/>
            <person name="Orlowska M."/>
            <person name="Perlinska-Lenart U."/>
            <person name="Aleksandrzak-Piekarczyk T."/>
            <person name="Szatraj K."/>
            <person name="Zielenkiewicz U."/>
            <person name="Pilsyk S."/>
            <person name="Malc E."/>
            <person name="Mieczkowski P."/>
            <person name="Kruszewska J.S."/>
            <person name="Biernat P."/>
            <person name="Pawlowska J."/>
        </authorList>
    </citation>
    <scope>NUCLEOTIDE SEQUENCE</scope>
    <source>
        <strain evidence="4">WA0000017839</strain>
    </source>
</reference>
<dbReference type="GO" id="GO:0005794">
    <property type="term" value="C:Golgi apparatus"/>
    <property type="evidence" value="ECO:0007669"/>
    <property type="project" value="TreeGrafter"/>
</dbReference>
<evidence type="ECO:0000259" key="3">
    <source>
        <dbReference type="Pfam" id="PF25044"/>
    </source>
</evidence>
<dbReference type="AlphaFoldDB" id="A0A8H7VCQ7"/>
<dbReference type="PANTHER" id="PTHR34391:SF1">
    <property type="entry name" value="UPF0658 GOLGI APPARATUS MEMBRANE PROTEIN C1952.10C-RELATED"/>
    <property type="match status" value="1"/>
</dbReference>
<gene>
    <name evidence="4" type="ORF">INT47_008815</name>
</gene>
<evidence type="ECO:0000256" key="2">
    <source>
        <dbReference type="SAM" id="Phobius"/>
    </source>
</evidence>
<dbReference type="Pfam" id="PF25044">
    <property type="entry name" value="DUF7789"/>
    <property type="match status" value="1"/>
</dbReference>
<evidence type="ECO:0000313" key="5">
    <source>
        <dbReference type="Proteomes" id="UP000603453"/>
    </source>
</evidence>
<keyword evidence="5" id="KW-1185">Reference proteome</keyword>
<sequence length="400" mass="45018">MVSRENPIFKTKESMFTIGLVTFEAIVICILEGIVIMNHLGLVQNCAMDKHGKGVSESDLIYHSLFIIAQVFQVILCADALYQRNTAQLCALITFGLSVVSNYAGIQLQQHVILENAVCGEETFWVPVEHRWTDDLMGMNTAKSFYGNIMRPVEYTIIAMIPVFFVMLAFFGWRLRKQFAWDNYRNFSADMRVRSALIMTSLLMTLLKLDFFFVFSFAAQLIPSQDLGYDDSVTETVLVFVLGGVGLALALIAVYRENKYAMGTFIGCGALAIAYFIYRIVVIARPRPVTDDPYLHTRQFLIFTTVIAAVLLLGTIIVACKCFWNVHKGLVIFKDTAMHKNKVYGNQEAAIDHDSLDDGYEMASGKHAAHNASKTLLEVEHSPEQHSKTQQNNSNMWAIE</sequence>
<proteinExistence type="predicted"/>
<feature type="transmembrane region" description="Helical" evidence="2">
    <location>
        <begin position="20"/>
        <end position="40"/>
    </location>
</feature>
<organism evidence="4 5">
    <name type="scientific">Mucor saturninus</name>
    <dbReference type="NCBI Taxonomy" id="64648"/>
    <lineage>
        <taxon>Eukaryota</taxon>
        <taxon>Fungi</taxon>
        <taxon>Fungi incertae sedis</taxon>
        <taxon>Mucoromycota</taxon>
        <taxon>Mucoromycotina</taxon>
        <taxon>Mucoromycetes</taxon>
        <taxon>Mucorales</taxon>
        <taxon>Mucorineae</taxon>
        <taxon>Mucoraceae</taxon>
        <taxon>Mucor</taxon>
    </lineage>
</organism>
<feature type="compositionally biased region" description="Polar residues" evidence="1">
    <location>
        <begin position="388"/>
        <end position="400"/>
    </location>
</feature>
<keyword evidence="2" id="KW-1133">Transmembrane helix</keyword>